<dbReference type="GO" id="GO:0030313">
    <property type="term" value="C:cell envelope"/>
    <property type="evidence" value="ECO:0007669"/>
    <property type="project" value="UniProtKB-SubCell"/>
</dbReference>
<comment type="cofactor">
    <cofactor evidence="1">
        <name>[4Fe-4S] cluster</name>
        <dbReference type="ChEBI" id="CHEBI:49883"/>
    </cofactor>
</comment>
<dbReference type="Gene3D" id="4.10.480.10">
    <property type="entry name" value="Cytochrome-c3 hydrogenase, C-terminal domain"/>
    <property type="match status" value="1"/>
</dbReference>
<dbReference type="PANTHER" id="PTHR30013:SF5">
    <property type="entry name" value="HYDROGENASE SMALL SUBUNIT"/>
    <property type="match status" value="1"/>
</dbReference>
<dbReference type="AlphaFoldDB" id="A0A1J5R6X4"/>
<feature type="domain" description="Cytochrome-c3 hydrogenase C-terminal" evidence="11">
    <location>
        <begin position="192"/>
        <end position="267"/>
    </location>
</feature>
<proteinExistence type="inferred from homology"/>
<dbReference type="InterPro" id="IPR037148">
    <property type="entry name" value="NiFe-Hase_small_C_sf"/>
</dbReference>
<dbReference type="Pfam" id="PF14720">
    <property type="entry name" value="NiFe_hyd_SSU_C"/>
    <property type="match status" value="1"/>
</dbReference>
<evidence type="ECO:0000313" key="12">
    <source>
        <dbReference type="EMBL" id="OIQ87807.1"/>
    </source>
</evidence>
<sequence length="322" mass="34217">MSSPRSSLVWLQGSACGGCTMALMGAESPDALSALDWAGIDLLWHPSFGEHSATAWTKLMRELAQGKRALDILCVEGSIDATSTDPRSMAYWVAPLALRARYVVAVGSCASFGGVAVLGRPDTVALQQRAHPTAAVLLASDWTSTGALPVVNVAGCPPHPGWITETLARLAKGELGAADLDELARPRSLTDHLVHHGCARNEFYEFKASAEQLDELGCLMEHLGCLGTQARADCNLRNWNGSGSCLKGGFPCINCTAPGFERPAHAFGHTQKIAGIPTSLPSDMPKAWFVALASLSKAATPDRLRRNARAERIVVGPKPTKR</sequence>
<dbReference type="InterPro" id="IPR027394">
    <property type="entry name" value="Cytochrome-c3_hydrogenase_C"/>
</dbReference>
<gene>
    <name evidence="12" type="ORF">GALL_303390</name>
</gene>
<dbReference type="PIRSF" id="PIRSF000310">
    <property type="entry name" value="NiFe_hyd_ssu"/>
    <property type="match status" value="1"/>
</dbReference>
<evidence type="ECO:0000256" key="2">
    <source>
        <dbReference type="ARBA" id="ARBA00004196"/>
    </source>
</evidence>
<comment type="subcellular location">
    <subcellularLocation>
        <location evidence="2">Cell envelope</location>
    </subcellularLocation>
</comment>
<dbReference type="GO" id="GO:0046872">
    <property type="term" value="F:metal ion binding"/>
    <property type="evidence" value="ECO:0007669"/>
    <property type="project" value="UniProtKB-KW"/>
</dbReference>
<keyword evidence="7 12" id="KW-0560">Oxidoreductase</keyword>
<protein>
    <submittedName>
        <fullName evidence="12">Periplasmic [NiFeSe] hydrogenase small subunit</fullName>
        <ecNumber evidence="12">1.12.99.6</ecNumber>
    </submittedName>
</protein>
<dbReference type="InterPro" id="IPR037024">
    <property type="entry name" value="NiFe_Hase_small_N_sf"/>
</dbReference>
<dbReference type="GO" id="GO:0009061">
    <property type="term" value="P:anaerobic respiration"/>
    <property type="evidence" value="ECO:0007669"/>
    <property type="project" value="TreeGrafter"/>
</dbReference>
<comment type="similarity">
    <text evidence="3">Belongs to the [NiFe]/[NiFeSe] hydrogenase small subunit family.</text>
</comment>
<evidence type="ECO:0000256" key="1">
    <source>
        <dbReference type="ARBA" id="ARBA00001966"/>
    </source>
</evidence>
<keyword evidence="5" id="KW-0479">Metal-binding</keyword>
<dbReference type="GO" id="GO:0008901">
    <property type="term" value="F:ferredoxin hydrogenase activity"/>
    <property type="evidence" value="ECO:0007669"/>
    <property type="project" value="InterPro"/>
</dbReference>
<evidence type="ECO:0000256" key="5">
    <source>
        <dbReference type="ARBA" id="ARBA00022723"/>
    </source>
</evidence>
<dbReference type="GO" id="GO:0033748">
    <property type="term" value="F:hydrogenase (acceptor) activity"/>
    <property type="evidence" value="ECO:0007669"/>
    <property type="project" value="UniProtKB-EC"/>
</dbReference>
<comment type="caution">
    <text evidence="12">The sequence shown here is derived from an EMBL/GenBank/DDBJ whole genome shotgun (WGS) entry which is preliminary data.</text>
</comment>
<dbReference type="GO" id="GO:0009375">
    <property type="term" value="C:ferredoxin hydrogenase complex"/>
    <property type="evidence" value="ECO:0007669"/>
    <property type="project" value="InterPro"/>
</dbReference>
<dbReference type="PANTHER" id="PTHR30013">
    <property type="entry name" value="NIFE / NIFESE HYDROGENASE SMALL SUBUNIT FAMILY MEMBER"/>
    <property type="match status" value="1"/>
</dbReference>
<dbReference type="GO" id="GO:0051539">
    <property type="term" value="F:4 iron, 4 sulfur cluster binding"/>
    <property type="evidence" value="ECO:0007669"/>
    <property type="project" value="UniProtKB-KW"/>
</dbReference>
<evidence type="ECO:0000259" key="10">
    <source>
        <dbReference type="Pfam" id="PF01058"/>
    </source>
</evidence>
<dbReference type="GO" id="GO:0016020">
    <property type="term" value="C:membrane"/>
    <property type="evidence" value="ECO:0007669"/>
    <property type="project" value="TreeGrafter"/>
</dbReference>
<evidence type="ECO:0000256" key="3">
    <source>
        <dbReference type="ARBA" id="ARBA00006605"/>
    </source>
</evidence>
<feature type="domain" description="NADH:ubiquinone oxidoreductase-like 20kDa subunit" evidence="10">
    <location>
        <begin position="16"/>
        <end position="169"/>
    </location>
</feature>
<keyword evidence="4" id="KW-0004">4Fe-4S</keyword>
<evidence type="ECO:0000256" key="7">
    <source>
        <dbReference type="ARBA" id="ARBA00023002"/>
    </source>
</evidence>
<dbReference type="SUPFAM" id="SSF56770">
    <property type="entry name" value="HydA/Nqo6-like"/>
    <property type="match status" value="1"/>
</dbReference>
<evidence type="ECO:0000256" key="8">
    <source>
        <dbReference type="ARBA" id="ARBA00023004"/>
    </source>
</evidence>
<organism evidence="12">
    <name type="scientific">mine drainage metagenome</name>
    <dbReference type="NCBI Taxonomy" id="410659"/>
    <lineage>
        <taxon>unclassified sequences</taxon>
        <taxon>metagenomes</taxon>
        <taxon>ecological metagenomes</taxon>
    </lineage>
</organism>
<dbReference type="GO" id="GO:0009055">
    <property type="term" value="F:electron transfer activity"/>
    <property type="evidence" value="ECO:0007669"/>
    <property type="project" value="TreeGrafter"/>
</dbReference>
<name>A0A1J5R6X4_9ZZZZ</name>
<accession>A0A1J5R6X4</accession>
<evidence type="ECO:0000259" key="11">
    <source>
        <dbReference type="Pfam" id="PF14720"/>
    </source>
</evidence>
<dbReference type="GO" id="GO:0044569">
    <property type="term" value="C:[Ni-Fe] hydrogenase complex"/>
    <property type="evidence" value="ECO:0007669"/>
    <property type="project" value="TreeGrafter"/>
</dbReference>
<evidence type="ECO:0000256" key="4">
    <source>
        <dbReference type="ARBA" id="ARBA00022485"/>
    </source>
</evidence>
<dbReference type="PRINTS" id="PR00614">
    <property type="entry name" value="NIHGNASESMLL"/>
</dbReference>
<dbReference type="EMBL" id="MLJW01000403">
    <property type="protein sequence ID" value="OIQ87807.1"/>
    <property type="molecule type" value="Genomic_DNA"/>
</dbReference>
<evidence type="ECO:0000256" key="6">
    <source>
        <dbReference type="ARBA" id="ARBA00022729"/>
    </source>
</evidence>
<dbReference type="InterPro" id="IPR001821">
    <property type="entry name" value="NiFe_hydrogenase_ssu"/>
</dbReference>
<keyword evidence="9" id="KW-0411">Iron-sulfur</keyword>
<keyword evidence="6" id="KW-0732">Signal</keyword>
<keyword evidence="8" id="KW-0408">Iron</keyword>
<evidence type="ECO:0000256" key="9">
    <source>
        <dbReference type="ARBA" id="ARBA00023014"/>
    </source>
</evidence>
<dbReference type="InterPro" id="IPR006137">
    <property type="entry name" value="NADH_UbQ_OxRdtase-like_20kDa"/>
</dbReference>
<dbReference type="Gene3D" id="3.40.50.700">
    <property type="entry name" value="NADH:ubiquinone oxidoreductase-like, 20kDa subunit"/>
    <property type="match status" value="1"/>
</dbReference>
<dbReference type="Pfam" id="PF01058">
    <property type="entry name" value="Oxidored_q6"/>
    <property type="match status" value="1"/>
</dbReference>
<dbReference type="EC" id="1.12.99.6" evidence="12"/>
<reference evidence="12" key="1">
    <citation type="submission" date="2016-10" db="EMBL/GenBank/DDBJ databases">
        <title>Sequence of Gallionella enrichment culture.</title>
        <authorList>
            <person name="Poehlein A."/>
            <person name="Muehling M."/>
            <person name="Daniel R."/>
        </authorList>
    </citation>
    <scope>NUCLEOTIDE SEQUENCE</scope>
</reference>